<dbReference type="InterPro" id="IPR005312">
    <property type="entry name" value="DUF1759"/>
</dbReference>
<reference evidence="2 3" key="1">
    <citation type="submission" date="2023-02" db="EMBL/GenBank/DDBJ databases">
        <title>LHISI_Scaffold_Assembly.</title>
        <authorList>
            <person name="Stuart O.P."/>
            <person name="Cleave R."/>
            <person name="Magrath M.J.L."/>
            <person name="Mikheyev A.S."/>
        </authorList>
    </citation>
    <scope>NUCLEOTIDE SEQUENCE [LARGE SCALE GENOMIC DNA]</scope>
    <source>
        <strain evidence="2">Daus_M_001</strain>
        <tissue evidence="2">Leg muscle</tissue>
    </source>
</reference>
<sequence length="495" mass="56051">MQLGIFCAYKLSVNCLGVVKAPFTLLYKEIEYQNENLVINTRIDNTMKQPVMATENVIQLCQIFDTTKTNLKSIHSMGQQTYTWDDFIIDVLVQRLDSKTKLEWELHWSSKFLPTLEKLFEFLNHKCSALEGLQLKTRQLGKASDGTPPGVRRSQIVTLNQESLDKPRAAQDSYCSLKDTRMSHVLLATAKVNVKDRSGKLQYQVKDCLSYRTPDWDISYLKEYSPPTPKVMSDNKAIHISLRPIHCQNNEKFCKATYGACIYIQSTDQDGNLTVKIHLFLPRLEQCGAVLLANLNQKVSEALKVTLSQSYCLRFIHNYKNKDNKNHGILKPSELSEAAILCIKQIQAEVFHHEIHDLSSNQMVSNKSSLKSLSPFLDGRHLLRVGRRLEKSSPPHLGHLWEAVIKSVKFILQKVTGNACLTFEEFNTVLCQVEDVLPNLVIGSGVIIKEDNLPPLVWKKGIITEVGLVRVATIKSATGDFKRPVDELCLIPVTE</sequence>
<protein>
    <recommendedName>
        <fullName evidence="1">DUF5641 domain-containing protein</fullName>
    </recommendedName>
</protein>
<evidence type="ECO:0000313" key="3">
    <source>
        <dbReference type="Proteomes" id="UP001159363"/>
    </source>
</evidence>
<proteinExistence type="predicted"/>
<dbReference type="Pfam" id="PF03564">
    <property type="entry name" value="DUF1759"/>
    <property type="match status" value="1"/>
</dbReference>
<evidence type="ECO:0000259" key="1">
    <source>
        <dbReference type="Pfam" id="PF18701"/>
    </source>
</evidence>
<dbReference type="Proteomes" id="UP001159363">
    <property type="component" value="Chromosome 15"/>
</dbReference>
<dbReference type="Pfam" id="PF18701">
    <property type="entry name" value="DUF5641"/>
    <property type="match status" value="1"/>
</dbReference>
<comment type="caution">
    <text evidence="2">The sequence shown here is derived from an EMBL/GenBank/DDBJ whole genome shotgun (WGS) entry which is preliminary data.</text>
</comment>
<organism evidence="2 3">
    <name type="scientific">Dryococelus australis</name>
    <dbReference type="NCBI Taxonomy" id="614101"/>
    <lineage>
        <taxon>Eukaryota</taxon>
        <taxon>Metazoa</taxon>
        <taxon>Ecdysozoa</taxon>
        <taxon>Arthropoda</taxon>
        <taxon>Hexapoda</taxon>
        <taxon>Insecta</taxon>
        <taxon>Pterygota</taxon>
        <taxon>Neoptera</taxon>
        <taxon>Polyneoptera</taxon>
        <taxon>Phasmatodea</taxon>
        <taxon>Verophasmatodea</taxon>
        <taxon>Anareolatae</taxon>
        <taxon>Phasmatidae</taxon>
        <taxon>Eurycanthinae</taxon>
        <taxon>Dryococelus</taxon>
    </lineage>
</organism>
<name>A0ABQ9G276_9NEOP</name>
<dbReference type="InterPro" id="IPR040676">
    <property type="entry name" value="DUF5641"/>
</dbReference>
<accession>A0ABQ9G276</accession>
<keyword evidence="3" id="KW-1185">Reference proteome</keyword>
<evidence type="ECO:0000313" key="2">
    <source>
        <dbReference type="EMBL" id="KAJ8866588.1"/>
    </source>
</evidence>
<feature type="domain" description="DUF5641" evidence="1">
    <location>
        <begin position="438"/>
        <end position="490"/>
    </location>
</feature>
<dbReference type="EMBL" id="JARBHB010000016">
    <property type="protein sequence ID" value="KAJ8866588.1"/>
    <property type="molecule type" value="Genomic_DNA"/>
</dbReference>
<gene>
    <name evidence="2" type="ORF">PR048_032447</name>
</gene>